<dbReference type="AlphaFoldDB" id="A0A0A9BR58"/>
<evidence type="ECO:0000313" key="1">
    <source>
        <dbReference type="EMBL" id="JAD65896.1"/>
    </source>
</evidence>
<reference evidence="1" key="2">
    <citation type="journal article" date="2015" name="Data Brief">
        <title>Shoot transcriptome of the giant reed, Arundo donax.</title>
        <authorList>
            <person name="Barrero R.A."/>
            <person name="Guerrero F.D."/>
            <person name="Moolhuijzen P."/>
            <person name="Goolsby J.A."/>
            <person name="Tidwell J."/>
            <person name="Bellgard S.E."/>
            <person name="Bellgard M.I."/>
        </authorList>
    </citation>
    <scope>NUCLEOTIDE SEQUENCE</scope>
    <source>
        <tissue evidence="1">Shoot tissue taken approximately 20 cm above the soil surface</tissue>
    </source>
</reference>
<reference evidence="1" key="1">
    <citation type="submission" date="2014-09" db="EMBL/GenBank/DDBJ databases">
        <authorList>
            <person name="Magalhaes I.L.F."/>
            <person name="Oliveira U."/>
            <person name="Santos F.R."/>
            <person name="Vidigal T.H.D.A."/>
            <person name="Brescovit A.D."/>
            <person name="Santos A.J."/>
        </authorList>
    </citation>
    <scope>NUCLEOTIDE SEQUENCE</scope>
    <source>
        <tissue evidence="1">Shoot tissue taken approximately 20 cm above the soil surface</tissue>
    </source>
</reference>
<accession>A0A0A9BR58</accession>
<protein>
    <submittedName>
        <fullName evidence="1">Uncharacterized protein</fullName>
    </submittedName>
</protein>
<dbReference type="EMBL" id="GBRH01231999">
    <property type="protein sequence ID" value="JAD65896.1"/>
    <property type="molecule type" value="Transcribed_RNA"/>
</dbReference>
<organism evidence="1">
    <name type="scientific">Arundo donax</name>
    <name type="common">Giant reed</name>
    <name type="synonym">Donax arundinaceus</name>
    <dbReference type="NCBI Taxonomy" id="35708"/>
    <lineage>
        <taxon>Eukaryota</taxon>
        <taxon>Viridiplantae</taxon>
        <taxon>Streptophyta</taxon>
        <taxon>Embryophyta</taxon>
        <taxon>Tracheophyta</taxon>
        <taxon>Spermatophyta</taxon>
        <taxon>Magnoliopsida</taxon>
        <taxon>Liliopsida</taxon>
        <taxon>Poales</taxon>
        <taxon>Poaceae</taxon>
        <taxon>PACMAD clade</taxon>
        <taxon>Arundinoideae</taxon>
        <taxon>Arundineae</taxon>
        <taxon>Arundo</taxon>
    </lineage>
</organism>
<proteinExistence type="predicted"/>
<name>A0A0A9BR58_ARUDO</name>
<sequence>MCLTTILYSSGYLCSSGNSAEIRQSY</sequence>